<organism evidence="2 3">
    <name type="scientific">Marinobacter vulgaris</name>
    <dbReference type="NCBI Taxonomy" id="1928331"/>
    <lineage>
        <taxon>Bacteria</taxon>
        <taxon>Pseudomonadati</taxon>
        <taxon>Pseudomonadota</taxon>
        <taxon>Gammaproteobacteria</taxon>
        <taxon>Pseudomonadales</taxon>
        <taxon>Marinobacteraceae</taxon>
        <taxon>Marinobacter</taxon>
    </lineage>
</organism>
<evidence type="ECO:0000259" key="1">
    <source>
        <dbReference type="Pfam" id="PF03886"/>
    </source>
</evidence>
<accession>A0A2V3ZLW0</accession>
<gene>
    <name evidence="2" type="ORF">DIT71_07740</name>
</gene>
<dbReference type="Pfam" id="PF03886">
    <property type="entry name" value="ABC_trans_aux"/>
    <property type="match status" value="1"/>
</dbReference>
<dbReference type="Gene3D" id="3.40.50.10610">
    <property type="entry name" value="ABC-type transport auxiliary lipoprotein component"/>
    <property type="match status" value="1"/>
</dbReference>
<feature type="domain" description="ABC-type transport auxiliary lipoprotein component" evidence="1">
    <location>
        <begin position="33"/>
        <end position="192"/>
    </location>
</feature>
<reference evidence="3" key="1">
    <citation type="submission" date="2018-05" db="EMBL/GenBank/DDBJ databases">
        <authorList>
            <person name="Lu D."/>
        </authorList>
    </citation>
    <scope>NUCLEOTIDE SEQUENCE [LARGE SCALE GENOMIC DNA]</scope>
    <source>
        <strain evidence="3">F01</strain>
    </source>
</reference>
<keyword evidence="3" id="KW-1185">Reference proteome</keyword>
<dbReference type="EMBL" id="QFWX01000003">
    <property type="protein sequence ID" value="PXX91749.1"/>
    <property type="molecule type" value="Genomic_DNA"/>
</dbReference>
<evidence type="ECO:0000313" key="2">
    <source>
        <dbReference type="EMBL" id="PXX91749.1"/>
    </source>
</evidence>
<dbReference type="AlphaFoldDB" id="A0A2V3ZLW0"/>
<sequence>MTVVLIRLLVATLAAISLTACTIFPDQPAHRIFQLPAPAVQEPVADSVDRTLRVSTPLAVAPIDSTRILVKPDANEIRAYEGSRWSNRAPVIVGNHLLESFRQDGRVATVVTGTSAVQSDFTLTGDLAGFQAEYQDGKPVIHLELNLQLIDERSRESVASKQFRTSHPATGEDIESVVAAFGKASNELARQVIDWTVTQF</sequence>
<protein>
    <recommendedName>
        <fullName evidence="1">ABC-type transport auxiliary lipoprotein component domain-containing protein</fullName>
    </recommendedName>
</protein>
<dbReference type="PROSITE" id="PS51257">
    <property type="entry name" value="PROKAR_LIPOPROTEIN"/>
    <property type="match status" value="1"/>
</dbReference>
<proteinExistence type="predicted"/>
<evidence type="ECO:0000313" key="3">
    <source>
        <dbReference type="Proteomes" id="UP000253987"/>
    </source>
</evidence>
<dbReference type="InterPro" id="IPR005586">
    <property type="entry name" value="ABC_trans_aux"/>
</dbReference>
<comment type="caution">
    <text evidence="2">The sequence shown here is derived from an EMBL/GenBank/DDBJ whole genome shotgun (WGS) entry which is preliminary data.</text>
</comment>
<dbReference type="Proteomes" id="UP000253987">
    <property type="component" value="Unassembled WGS sequence"/>
</dbReference>
<dbReference type="OrthoDB" id="5795476at2"/>
<dbReference type="RefSeq" id="WP_114612630.1">
    <property type="nucleotide sequence ID" value="NZ_QFWX01000003.1"/>
</dbReference>
<reference evidence="2 3" key="2">
    <citation type="submission" date="2018-06" db="EMBL/GenBank/DDBJ databases">
        <title>Marinobactersediminissp. nov, a moderately halophilic bacterium isolated from marine solar saltern.</title>
        <authorList>
            <person name="Zhang Y."/>
        </authorList>
    </citation>
    <scope>NUCLEOTIDE SEQUENCE [LARGE SCALE GENOMIC DNA]</scope>
    <source>
        <strain evidence="2 3">F01</strain>
    </source>
</reference>
<name>A0A2V3ZLW0_9GAMM</name>
<dbReference type="SUPFAM" id="SSF159594">
    <property type="entry name" value="XCC0632-like"/>
    <property type="match status" value="1"/>
</dbReference>